<reference evidence="2 3" key="1">
    <citation type="journal article" date="2019" name="Emerg. Microbes Infect.">
        <title>Comprehensive subspecies identification of 175 nontuberculous mycobacteria species based on 7547 genomic profiles.</title>
        <authorList>
            <person name="Matsumoto Y."/>
            <person name="Kinjo T."/>
            <person name="Motooka D."/>
            <person name="Nabeya D."/>
            <person name="Jung N."/>
            <person name="Uechi K."/>
            <person name="Horii T."/>
            <person name="Iida T."/>
            <person name="Fujita J."/>
            <person name="Nakamura S."/>
        </authorList>
    </citation>
    <scope>NUCLEOTIDE SEQUENCE [LARGE SCALE GENOMIC DNA]</scope>
    <source>
        <strain evidence="2 3">JCM 6370</strain>
    </source>
</reference>
<sequence>MTDNHPHGADDLAAALDFSVPDEASTGSDRDARDEQVFTAANPDRSVTVTALSDSRVKHIELSPKVAAMTEAVLAEEIVVVAGLAAQEAKAAQYVYILEEMRTRGHDDAATRDFLTRDLELPTPQQVRAERERIFATRYAGGHG</sequence>
<organism evidence="2 3">
    <name type="scientific">Mycolicibacterium pulveris</name>
    <name type="common">Mycobacterium pulveris</name>
    <dbReference type="NCBI Taxonomy" id="36813"/>
    <lineage>
        <taxon>Bacteria</taxon>
        <taxon>Bacillati</taxon>
        <taxon>Actinomycetota</taxon>
        <taxon>Actinomycetes</taxon>
        <taxon>Mycobacteriales</taxon>
        <taxon>Mycobacteriaceae</taxon>
        <taxon>Mycolicibacterium</taxon>
    </lineage>
</organism>
<dbReference type="Proteomes" id="UP000467252">
    <property type="component" value="Chromosome"/>
</dbReference>
<evidence type="ECO:0000256" key="1">
    <source>
        <dbReference type="SAM" id="MobiDB-lite"/>
    </source>
</evidence>
<dbReference type="AlphaFoldDB" id="A0A7I7UK87"/>
<dbReference type="EMBL" id="AP022599">
    <property type="protein sequence ID" value="BBY81059.1"/>
    <property type="molecule type" value="Genomic_DNA"/>
</dbReference>
<dbReference type="RefSeq" id="WP_163900196.1">
    <property type="nucleotide sequence ID" value="NZ_AP022599.1"/>
</dbReference>
<accession>A0A7I7UK87</accession>
<evidence type="ECO:0008006" key="4">
    <source>
        <dbReference type="Google" id="ProtNLM"/>
    </source>
</evidence>
<feature type="compositionally biased region" description="Basic and acidic residues" evidence="1">
    <location>
        <begin position="1"/>
        <end position="10"/>
    </location>
</feature>
<protein>
    <recommendedName>
        <fullName evidence="4">Secretion protein EspD</fullName>
    </recommendedName>
</protein>
<evidence type="ECO:0000313" key="2">
    <source>
        <dbReference type="EMBL" id="BBY81059.1"/>
    </source>
</evidence>
<keyword evidence="3" id="KW-1185">Reference proteome</keyword>
<name>A0A7I7UK87_MYCPV</name>
<feature type="region of interest" description="Disordered" evidence="1">
    <location>
        <begin position="1"/>
        <end position="41"/>
    </location>
</feature>
<gene>
    <name evidence="2" type="ORF">MPUL_22170</name>
</gene>
<evidence type="ECO:0000313" key="3">
    <source>
        <dbReference type="Proteomes" id="UP000467252"/>
    </source>
</evidence>
<proteinExistence type="predicted"/>